<dbReference type="AlphaFoldDB" id="A0A2H1FE97"/>
<dbReference type="InterPro" id="IPR035093">
    <property type="entry name" value="RelE/ParE_toxin_dom_sf"/>
</dbReference>
<dbReference type="SUPFAM" id="SSF143011">
    <property type="entry name" value="RelE-like"/>
    <property type="match status" value="1"/>
</dbReference>
<organism evidence="1 2">
    <name type="scientific">Candidatus Nitrosotalea okcheonensis</name>
    <dbReference type="NCBI Taxonomy" id="1903276"/>
    <lineage>
        <taxon>Archaea</taxon>
        <taxon>Nitrososphaerota</taxon>
        <taxon>Nitrososphaeria</taxon>
        <taxon>Nitrosotaleales</taxon>
        <taxon>Nitrosotaleaceae</taxon>
        <taxon>Nitrosotalea</taxon>
    </lineage>
</organism>
<dbReference type="Proteomes" id="UP000230607">
    <property type="component" value="Chromosome 1"/>
</dbReference>
<proteinExistence type="predicted"/>
<dbReference type="Gene3D" id="3.30.2310.20">
    <property type="entry name" value="RelE-like"/>
    <property type="match status" value="1"/>
</dbReference>
<evidence type="ECO:0000313" key="1">
    <source>
        <dbReference type="EMBL" id="SMH71071.1"/>
    </source>
</evidence>
<gene>
    <name evidence="1" type="ORF">NCS_10878</name>
</gene>
<dbReference type="EMBL" id="LT841358">
    <property type="protein sequence ID" value="SMH71071.1"/>
    <property type="molecule type" value="Genomic_DNA"/>
</dbReference>
<keyword evidence="2" id="KW-1185">Reference proteome</keyword>
<dbReference type="RefSeq" id="WP_157927104.1">
    <property type="nucleotide sequence ID" value="NZ_LT841358.1"/>
</dbReference>
<accession>A0A2H1FE97</accession>
<evidence type="ECO:0000313" key="2">
    <source>
        <dbReference type="Proteomes" id="UP000230607"/>
    </source>
</evidence>
<protein>
    <submittedName>
        <fullName evidence="1">Uncharacterized protein</fullName>
    </submittedName>
</protein>
<reference evidence="2" key="1">
    <citation type="submission" date="2017-03" db="EMBL/GenBank/DDBJ databases">
        <authorList>
            <person name="Herbold C."/>
        </authorList>
    </citation>
    <scope>NUCLEOTIDE SEQUENCE [LARGE SCALE GENOMIC DNA]</scope>
</reference>
<dbReference type="OrthoDB" id="376505at2157"/>
<name>A0A2H1FE97_9ARCH</name>
<sequence length="87" mass="10183">MWLLAPNKKFIKQYKLLSSDLQKRIDLALDELVRSENPIKLGEYKSSLKVHAYNLDKSNRIIYTVDFSNNTIELRRVGTHKQAYGKD</sequence>